<dbReference type="AlphaFoldDB" id="A0A561CTW7"/>
<dbReference type="Gene3D" id="3.40.190.10">
    <property type="entry name" value="Periplasmic binding protein-like II"/>
    <property type="match status" value="2"/>
</dbReference>
<dbReference type="Proteomes" id="UP000319671">
    <property type="component" value="Unassembled WGS sequence"/>
</dbReference>
<sequence length="126" mass="14016">MWLGYSYSGGGLECSATGPKPWTVLGSWTLSDFEKNNPNFKLGEDFGIAPLPMAKQHVVPNGGWALGISSKAQFPKEAWEFIKYVSSFVGIKKYVKETGDIPARSSVSMDLPEFNQYPKNIFFQQV</sequence>
<gene>
    <name evidence="1" type="ORF">FB550_11367</name>
</gene>
<dbReference type="Pfam" id="PF13416">
    <property type="entry name" value="SBP_bac_8"/>
    <property type="match status" value="1"/>
</dbReference>
<keyword evidence="2" id="KW-1185">Reference proteome</keyword>
<dbReference type="EMBL" id="VIVN01000013">
    <property type="protein sequence ID" value="TWD94534.1"/>
    <property type="molecule type" value="Genomic_DNA"/>
</dbReference>
<proteinExistence type="predicted"/>
<dbReference type="InterPro" id="IPR006059">
    <property type="entry name" value="SBP"/>
</dbReference>
<accession>A0A561CTW7</accession>
<evidence type="ECO:0000313" key="2">
    <source>
        <dbReference type="Proteomes" id="UP000319671"/>
    </source>
</evidence>
<comment type="caution">
    <text evidence="1">The sequence shown here is derived from an EMBL/GenBank/DDBJ whole genome shotgun (WGS) entry which is preliminary data.</text>
</comment>
<evidence type="ECO:0000313" key="1">
    <source>
        <dbReference type="EMBL" id="TWD94534.1"/>
    </source>
</evidence>
<protein>
    <submittedName>
        <fullName evidence="1">Extracellular solute-binding protein</fullName>
    </submittedName>
</protein>
<reference evidence="1 2" key="1">
    <citation type="submission" date="2019-06" db="EMBL/GenBank/DDBJ databases">
        <title>Sorghum-associated microbial communities from plants grown in Nebraska, USA.</title>
        <authorList>
            <person name="Schachtman D."/>
        </authorList>
    </citation>
    <scope>NUCLEOTIDE SEQUENCE [LARGE SCALE GENOMIC DNA]</scope>
    <source>
        <strain evidence="1 2">2482</strain>
    </source>
</reference>
<name>A0A561CTW7_9BACI</name>
<dbReference type="SUPFAM" id="SSF53850">
    <property type="entry name" value="Periplasmic binding protein-like II"/>
    <property type="match status" value="1"/>
</dbReference>
<organism evidence="1 2">
    <name type="scientific">Neobacillus bataviensis</name>
    <dbReference type="NCBI Taxonomy" id="220685"/>
    <lineage>
        <taxon>Bacteria</taxon>
        <taxon>Bacillati</taxon>
        <taxon>Bacillota</taxon>
        <taxon>Bacilli</taxon>
        <taxon>Bacillales</taxon>
        <taxon>Bacillaceae</taxon>
        <taxon>Neobacillus</taxon>
    </lineage>
</organism>